<gene>
    <name evidence="1" type="ORF">AWRI4619_LOCUS8241</name>
</gene>
<reference evidence="1" key="1">
    <citation type="submission" date="2020-06" db="EMBL/GenBank/DDBJ databases">
        <authorList>
            <person name="Onetto C."/>
        </authorList>
    </citation>
    <scope>NUCLEOTIDE SEQUENCE</scope>
</reference>
<protein>
    <submittedName>
        <fullName evidence="1">Uncharacterized protein</fullName>
    </submittedName>
</protein>
<name>A0A9N8JT28_9PEZI</name>
<accession>A0A9N8JT28</accession>
<dbReference type="AlphaFoldDB" id="A0A9N8JT28"/>
<comment type="caution">
    <text evidence="1">The sequence shown here is derived from an EMBL/GenBank/DDBJ whole genome shotgun (WGS) entry which is preliminary data.</text>
</comment>
<evidence type="ECO:0000313" key="1">
    <source>
        <dbReference type="EMBL" id="CAD0094143.1"/>
    </source>
</evidence>
<evidence type="ECO:0000313" key="2">
    <source>
        <dbReference type="Proteomes" id="UP000716446"/>
    </source>
</evidence>
<dbReference type="EMBL" id="CAIJEN010000014">
    <property type="protein sequence ID" value="CAD0094143.1"/>
    <property type="molecule type" value="Genomic_DNA"/>
</dbReference>
<feature type="non-terminal residue" evidence="1">
    <location>
        <position position="1"/>
    </location>
</feature>
<dbReference type="Proteomes" id="UP000716446">
    <property type="component" value="Unassembled WGS sequence"/>
</dbReference>
<sequence>MPHSSRRPRKPYHPKRIISESEDGWSRVEHTAPPRYGRTAVVDSSLPPVDKSLTVQKLLDEHSRCKQQWVQSEARRWLQQLLARQMAEGGWEFLQSLSVAVLDPPQAEELVDQSTLIFIPCIEWLLELPFMLVAKTSPLYVSSSMHWIIDEAERSRNRLTADVQNDSSVLKDCDDAIAAAKAVLDTHDENKMPEADFADGHSLALTIYTLKHQDED</sequence>
<proteinExistence type="predicted"/>
<organism evidence="1 2">
    <name type="scientific">Aureobasidium vineae</name>
    <dbReference type="NCBI Taxonomy" id="2773715"/>
    <lineage>
        <taxon>Eukaryota</taxon>
        <taxon>Fungi</taxon>
        <taxon>Dikarya</taxon>
        <taxon>Ascomycota</taxon>
        <taxon>Pezizomycotina</taxon>
        <taxon>Dothideomycetes</taxon>
        <taxon>Dothideomycetidae</taxon>
        <taxon>Dothideales</taxon>
        <taxon>Saccotheciaceae</taxon>
        <taxon>Aureobasidium</taxon>
    </lineage>
</organism>
<keyword evidence="2" id="KW-1185">Reference proteome</keyword>